<reference evidence="1 2" key="1">
    <citation type="submission" date="2022-04" db="EMBL/GenBank/DDBJ databases">
        <title>Leucobacter sp. isolated from rhizosphere of onion.</title>
        <authorList>
            <person name="Won M."/>
            <person name="Lee C.-M."/>
            <person name="Woen H.-Y."/>
            <person name="Kwon S.-W."/>
        </authorList>
    </citation>
    <scope>NUCLEOTIDE SEQUENCE [LARGE SCALE GENOMIC DNA]</scope>
    <source>
        <strain evidence="1 2">H25R-14</strain>
    </source>
</reference>
<accession>A0ABY4FT15</accession>
<proteinExistence type="predicted"/>
<protein>
    <recommendedName>
        <fullName evidence="3">Asp23/Gls24 family envelope stress response protein</fullName>
    </recommendedName>
</protein>
<dbReference type="Proteomes" id="UP000831775">
    <property type="component" value="Chromosome"/>
</dbReference>
<organism evidence="1 2">
    <name type="scientific">Leucobacter rhizosphaerae</name>
    <dbReference type="NCBI Taxonomy" id="2932245"/>
    <lineage>
        <taxon>Bacteria</taxon>
        <taxon>Bacillati</taxon>
        <taxon>Actinomycetota</taxon>
        <taxon>Actinomycetes</taxon>
        <taxon>Micrococcales</taxon>
        <taxon>Microbacteriaceae</taxon>
        <taxon>Leucobacter</taxon>
    </lineage>
</organism>
<keyword evidence="2" id="KW-1185">Reference proteome</keyword>
<sequence length="105" mass="10793">MTSELPAPHELVTRVLAVDGVTDIYAPAPTAARLPELIAAATGISPDGPASEIVVTSTGGDTTVAARIATSSQDNTVETARRVADTILARTPLDAHVTVQVARIH</sequence>
<name>A0ABY4FT15_9MICO</name>
<evidence type="ECO:0000313" key="1">
    <source>
        <dbReference type="EMBL" id="UOQ59400.1"/>
    </source>
</evidence>
<evidence type="ECO:0000313" key="2">
    <source>
        <dbReference type="Proteomes" id="UP000831775"/>
    </source>
</evidence>
<gene>
    <name evidence="1" type="ORF">MUN76_10075</name>
</gene>
<evidence type="ECO:0008006" key="3">
    <source>
        <dbReference type="Google" id="ProtNLM"/>
    </source>
</evidence>
<dbReference type="EMBL" id="CP095043">
    <property type="protein sequence ID" value="UOQ59400.1"/>
    <property type="molecule type" value="Genomic_DNA"/>
</dbReference>
<dbReference type="RefSeq" id="WP_244684398.1">
    <property type="nucleotide sequence ID" value="NZ_CP095043.1"/>
</dbReference>